<evidence type="ECO:0000259" key="14">
    <source>
        <dbReference type="Pfam" id="PF00905"/>
    </source>
</evidence>
<dbReference type="SUPFAM" id="SSF56519">
    <property type="entry name" value="Penicillin binding protein dimerisation domain"/>
    <property type="match status" value="1"/>
</dbReference>
<comment type="subcellular location">
    <subcellularLocation>
        <location evidence="2">Cell membrane</location>
    </subcellularLocation>
    <subcellularLocation>
        <location evidence="1">Membrane</location>
        <topology evidence="1">Single-pass membrane protein</topology>
    </subcellularLocation>
</comment>
<dbReference type="GO" id="GO:0009002">
    <property type="term" value="F:serine-type D-Ala-D-Ala carboxypeptidase activity"/>
    <property type="evidence" value="ECO:0007669"/>
    <property type="project" value="InterPro"/>
</dbReference>
<keyword evidence="9" id="KW-0133">Cell shape</keyword>
<evidence type="ECO:0000256" key="8">
    <source>
        <dbReference type="ARBA" id="ARBA00022801"/>
    </source>
</evidence>
<dbReference type="InterPro" id="IPR012338">
    <property type="entry name" value="Beta-lactam/transpept-like"/>
</dbReference>
<gene>
    <name evidence="16" type="ORF">NO1_0973</name>
</gene>
<dbReference type="Proteomes" id="UP000269352">
    <property type="component" value="Unassembled WGS sequence"/>
</dbReference>
<dbReference type="InterPro" id="IPR017790">
    <property type="entry name" value="Penicillin-binding_protein_2"/>
</dbReference>
<reference evidence="16 17" key="1">
    <citation type="journal article" date="2019" name="ISME J.">
        <title>Genome analyses of uncultured TG2/ZB3 bacteria in 'Margulisbacteria' specifically attached to ectosymbiotic spirochetes of protists in the termite gut.</title>
        <authorList>
            <person name="Utami Y.D."/>
            <person name="Kuwahara H."/>
            <person name="Igai K."/>
            <person name="Murakami T."/>
            <person name="Sugaya K."/>
            <person name="Morikawa T."/>
            <person name="Nagura Y."/>
            <person name="Yuki M."/>
            <person name="Deevong P."/>
            <person name="Inoue T."/>
            <person name="Kihara K."/>
            <person name="Lo N."/>
            <person name="Yamada A."/>
            <person name="Ohkuma M."/>
            <person name="Hongoh Y."/>
        </authorList>
    </citation>
    <scope>NUCLEOTIDE SEQUENCE [LARGE SCALE GENOMIC DNA]</scope>
    <source>
        <strain evidence="16">NkOx7-01</strain>
    </source>
</reference>
<comment type="caution">
    <text evidence="16">The sequence shown here is derived from an EMBL/GenBank/DDBJ whole genome shotgun (WGS) entry which is preliminary data.</text>
</comment>
<protein>
    <submittedName>
        <fullName evidence="16">Penicillin-binding protein 2 superfamily</fullName>
    </submittedName>
</protein>
<dbReference type="GO" id="GO:0008658">
    <property type="term" value="F:penicillin binding"/>
    <property type="evidence" value="ECO:0007669"/>
    <property type="project" value="InterPro"/>
</dbReference>
<dbReference type="AlphaFoldDB" id="A0A388TAB5"/>
<evidence type="ECO:0000256" key="6">
    <source>
        <dbReference type="ARBA" id="ARBA00022670"/>
    </source>
</evidence>
<evidence type="ECO:0000256" key="9">
    <source>
        <dbReference type="ARBA" id="ARBA00022960"/>
    </source>
</evidence>
<evidence type="ECO:0000256" key="2">
    <source>
        <dbReference type="ARBA" id="ARBA00004236"/>
    </source>
</evidence>
<dbReference type="InterPro" id="IPR050515">
    <property type="entry name" value="Beta-lactam/transpept"/>
</dbReference>
<evidence type="ECO:0000259" key="15">
    <source>
        <dbReference type="Pfam" id="PF03717"/>
    </source>
</evidence>
<comment type="similarity">
    <text evidence="3">Belongs to the transpeptidase family.</text>
</comment>
<keyword evidence="13" id="KW-0961">Cell wall biogenesis/degradation</keyword>
<dbReference type="PANTHER" id="PTHR30627:SF2">
    <property type="entry name" value="PEPTIDOGLYCAN D,D-TRANSPEPTIDASE MRDA"/>
    <property type="match status" value="1"/>
</dbReference>
<dbReference type="NCBIfam" id="TIGR03423">
    <property type="entry name" value="pbp2_mrdA"/>
    <property type="match status" value="1"/>
</dbReference>
<dbReference type="GO" id="GO:0071972">
    <property type="term" value="F:peptidoglycan L,D-transpeptidase activity"/>
    <property type="evidence" value="ECO:0007669"/>
    <property type="project" value="TreeGrafter"/>
</dbReference>
<dbReference type="Gene3D" id="3.40.710.10">
    <property type="entry name" value="DD-peptidase/beta-lactamase superfamily"/>
    <property type="match status" value="1"/>
</dbReference>
<keyword evidence="12" id="KW-0472">Membrane</keyword>
<keyword evidence="7" id="KW-0812">Transmembrane</keyword>
<dbReference type="InterPro" id="IPR036138">
    <property type="entry name" value="PBP_dimer_sf"/>
</dbReference>
<evidence type="ECO:0000256" key="7">
    <source>
        <dbReference type="ARBA" id="ARBA00022692"/>
    </source>
</evidence>
<dbReference type="EMBL" id="BGZN01000015">
    <property type="protein sequence ID" value="GBR73634.1"/>
    <property type="molecule type" value="Genomic_DNA"/>
</dbReference>
<dbReference type="InterPro" id="IPR005311">
    <property type="entry name" value="PBP_dimer"/>
</dbReference>
<dbReference type="GO" id="GO:0006508">
    <property type="term" value="P:proteolysis"/>
    <property type="evidence" value="ECO:0007669"/>
    <property type="project" value="UniProtKB-KW"/>
</dbReference>
<evidence type="ECO:0000256" key="10">
    <source>
        <dbReference type="ARBA" id="ARBA00022984"/>
    </source>
</evidence>
<dbReference type="GO" id="GO:0071555">
    <property type="term" value="P:cell wall organization"/>
    <property type="evidence" value="ECO:0007669"/>
    <property type="project" value="UniProtKB-KW"/>
</dbReference>
<evidence type="ECO:0000313" key="16">
    <source>
        <dbReference type="EMBL" id="GBR73634.1"/>
    </source>
</evidence>
<feature type="domain" description="Penicillin-binding protein transpeptidase" evidence="14">
    <location>
        <begin position="256"/>
        <end position="574"/>
    </location>
</feature>
<name>A0A388TAB5_TERA1</name>
<evidence type="ECO:0000256" key="5">
    <source>
        <dbReference type="ARBA" id="ARBA00022519"/>
    </source>
</evidence>
<dbReference type="Gene3D" id="3.30.1390.30">
    <property type="entry name" value="Penicillin-binding protein 2a, domain 3"/>
    <property type="match status" value="1"/>
</dbReference>
<keyword evidence="10" id="KW-0573">Peptidoglycan synthesis</keyword>
<evidence type="ECO:0000256" key="4">
    <source>
        <dbReference type="ARBA" id="ARBA00022475"/>
    </source>
</evidence>
<dbReference type="GO" id="GO:0008360">
    <property type="term" value="P:regulation of cell shape"/>
    <property type="evidence" value="ECO:0007669"/>
    <property type="project" value="UniProtKB-KW"/>
</dbReference>
<sequence length="585" mass="65634">MFMISRHKRAAAKHTLWLGFFLLAVLLARLFYLQILQHGYYDFLADGIRSRIIPAIAPRGVIYDRYGIVLAESKLVYALDVLPYQIQNQDFVLRFLKNIKIDTSALERKLKNKDYLPYELLAVKRSLESWQIAYIEENKQALEGVVISTRIVRHYPQGREAAHVLGYVGQIGSTELSKLKNYGYQMGDIIGLAGLERYYDSYLRGVDGGQPLEVDTRGNPVRNLRTLEPVPGHNLHLTIDFALQREASRVLGDRKGAVVIVNPQTGEVLAMVSKPDYNPNYFSDFLSEQEWQELRAKDHPLYNRALGAYPPGSIFKIVTFLAALEDKIDTARTFFCSGSMLVNGRRFACWYLDRGGHGTQDLLKGFVNSCNIVFYNLGLLLDPQKIADAAAAFGLGTATDIDLPFENNGFVPTERWKKRTYGQEWFPGDSLNMSIGQGYLLTTPLQMALLTAAAADKQGRLFKPYLLHKIVSVSGRPVLQNKPEAVNTLPFAPQNLQLVRRLMREVVDDGTGINAKIDGLVIRGKTGTAENLGKDHAWFVSYGPYENPDLALAIFVEEGGFGGAVAARLAREIYLWYDARQRGAK</sequence>
<keyword evidence="11" id="KW-1133">Transmembrane helix</keyword>
<organism evidence="16 17">
    <name type="scientific">Termititenax aidoneus</name>
    <dbReference type="NCBI Taxonomy" id="2218524"/>
    <lineage>
        <taxon>Bacteria</taxon>
        <taxon>Bacillati</taxon>
        <taxon>Candidatus Margulisiibacteriota</taxon>
        <taxon>Candidatus Termititenacia</taxon>
        <taxon>Candidatus Termititenacales</taxon>
        <taxon>Candidatus Termititenacaceae</taxon>
        <taxon>Candidatus Termititenax</taxon>
    </lineage>
</organism>
<accession>A0A388TAB5</accession>
<feature type="domain" description="Penicillin-binding protein dimerisation" evidence="15">
    <location>
        <begin position="57"/>
        <end position="224"/>
    </location>
</feature>
<dbReference type="InterPro" id="IPR001460">
    <property type="entry name" value="PCN-bd_Tpept"/>
</dbReference>
<evidence type="ECO:0000313" key="17">
    <source>
        <dbReference type="Proteomes" id="UP000269352"/>
    </source>
</evidence>
<dbReference type="Gene3D" id="3.90.1310.10">
    <property type="entry name" value="Penicillin-binding protein 2a (Domain 2)"/>
    <property type="match status" value="1"/>
</dbReference>
<evidence type="ECO:0000256" key="3">
    <source>
        <dbReference type="ARBA" id="ARBA00007171"/>
    </source>
</evidence>
<dbReference type="Pfam" id="PF03717">
    <property type="entry name" value="PBP_dimer"/>
    <property type="match status" value="1"/>
</dbReference>
<evidence type="ECO:0000256" key="11">
    <source>
        <dbReference type="ARBA" id="ARBA00022989"/>
    </source>
</evidence>
<keyword evidence="4" id="KW-1003">Cell membrane</keyword>
<evidence type="ECO:0000256" key="1">
    <source>
        <dbReference type="ARBA" id="ARBA00004167"/>
    </source>
</evidence>
<dbReference type="SUPFAM" id="SSF56601">
    <property type="entry name" value="beta-lactamase/transpeptidase-like"/>
    <property type="match status" value="1"/>
</dbReference>
<keyword evidence="6" id="KW-0645">Protease</keyword>
<keyword evidence="8" id="KW-0378">Hydrolase</keyword>
<dbReference type="GO" id="GO:0009252">
    <property type="term" value="P:peptidoglycan biosynthetic process"/>
    <property type="evidence" value="ECO:0007669"/>
    <property type="project" value="UniProtKB-KW"/>
</dbReference>
<evidence type="ECO:0000256" key="13">
    <source>
        <dbReference type="ARBA" id="ARBA00023316"/>
    </source>
</evidence>
<dbReference type="PANTHER" id="PTHR30627">
    <property type="entry name" value="PEPTIDOGLYCAN D,D-TRANSPEPTIDASE"/>
    <property type="match status" value="1"/>
</dbReference>
<evidence type="ECO:0000256" key="12">
    <source>
        <dbReference type="ARBA" id="ARBA00023136"/>
    </source>
</evidence>
<keyword evidence="5" id="KW-0997">Cell inner membrane</keyword>
<proteinExistence type="inferred from homology"/>
<keyword evidence="17" id="KW-1185">Reference proteome</keyword>
<dbReference type="GO" id="GO:0005886">
    <property type="term" value="C:plasma membrane"/>
    <property type="evidence" value="ECO:0007669"/>
    <property type="project" value="UniProtKB-SubCell"/>
</dbReference>
<dbReference type="Pfam" id="PF00905">
    <property type="entry name" value="Transpeptidase"/>
    <property type="match status" value="1"/>
</dbReference>